<dbReference type="SUPFAM" id="SSF54695">
    <property type="entry name" value="POZ domain"/>
    <property type="match status" value="1"/>
</dbReference>
<feature type="compositionally biased region" description="Low complexity" evidence="1">
    <location>
        <begin position="108"/>
        <end position="127"/>
    </location>
</feature>
<evidence type="ECO:0000313" key="3">
    <source>
        <dbReference type="EMBL" id="OJT15172.1"/>
    </source>
</evidence>
<dbReference type="Proteomes" id="UP000184267">
    <property type="component" value="Unassembled WGS sequence"/>
</dbReference>
<dbReference type="EMBL" id="MNAD01000193">
    <property type="protein sequence ID" value="OJT15172.1"/>
    <property type="molecule type" value="Genomic_DNA"/>
</dbReference>
<dbReference type="InterPro" id="IPR011333">
    <property type="entry name" value="SKP1/BTB/POZ_sf"/>
</dbReference>
<name>A0A1M2W5Y2_TRAPU</name>
<feature type="compositionally biased region" description="Basic and acidic residues" evidence="1">
    <location>
        <begin position="8"/>
        <end position="26"/>
    </location>
</feature>
<dbReference type="OrthoDB" id="3157337at2759"/>
<feature type="compositionally biased region" description="Basic and acidic residues" evidence="1">
    <location>
        <begin position="143"/>
        <end position="159"/>
    </location>
</feature>
<feature type="region of interest" description="Disordered" evidence="1">
    <location>
        <begin position="1"/>
        <end position="173"/>
    </location>
</feature>
<comment type="caution">
    <text evidence="3">The sequence shown here is derived from an EMBL/GenBank/DDBJ whole genome shotgun (WGS) entry which is preliminary data.</text>
</comment>
<accession>A0A1M2W5Y2</accession>
<dbReference type="InterPro" id="IPR000210">
    <property type="entry name" value="BTB/POZ_dom"/>
</dbReference>
<organism evidence="3 4">
    <name type="scientific">Trametes pubescens</name>
    <name type="common">White-rot fungus</name>
    <dbReference type="NCBI Taxonomy" id="154538"/>
    <lineage>
        <taxon>Eukaryota</taxon>
        <taxon>Fungi</taxon>
        <taxon>Dikarya</taxon>
        <taxon>Basidiomycota</taxon>
        <taxon>Agaricomycotina</taxon>
        <taxon>Agaricomycetes</taxon>
        <taxon>Polyporales</taxon>
        <taxon>Polyporaceae</taxon>
        <taxon>Trametes</taxon>
    </lineage>
</organism>
<reference evidence="3 4" key="1">
    <citation type="submission" date="2016-10" db="EMBL/GenBank/DDBJ databases">
        <title>Genome sequence of the basidiomycete white-rot fungus Trametes pubescens.</title>
        <authorList>
            <person name="Makela M.R."/>
            <person name="Granchi Z."/>
            <person name="Peng M."/>
            <person name="De Vries R.P."/>
            <person name="Grigoriev I."/>
            <person name="Riley R."/>
            <person name="Hilden K."/>
        </authorList>
    </citation>
    <scope>NUCLEOTIDE SEQUENCE [LARGE SCALE GENOMIC DNA]</scope>
    <source>
        <strain evidence="3 4">FBCC735</strain>
    </source>
</reference>
<evidence type="ECO:0000259" key="2">
    <source>
        <dbReference type="PROSITE" id="PS50097"/>
    </source>
</evidence>
<keyword evidence="4" id="KW-1185">Reference proteome</keyword>
<dbReference type="AlphaFoldDB" id="A0A1M2W5Y2"/>
<evidence type="ECO:0000256" key="1">
    <source>
        <dbReference type="SAM" id="MobiDB-lite"/>
    </source>
</evidence>
<dbReference type="CDD" id="cd18186">
    <property type="entry name" value="BTB_POZ_ZBTB_KLHL-like"/>
    <property type="match status" value="1"/>
</dbReference>
<sequence length="579" mass="63022">MNCGPSSEAHEPPRKRQRTVERELLDPTRSSPSYNAHALPDEPSAASAGPSSSSTLSSMSMGSTGPSGSVPQVADTETVAPPLETRQPAVRPDLHGSDDQSGSAAPMKASFASSSKGKAKASTSMSAIPPDTQHHGSLGSALGDKRDRDQIQRSADTSRHPASGASAKEPLTMCDEGPSGLAIALQADTEPVQDSIYYIQGGDCVIRVEDTLFRVHRYILGRDDSAFQHMFSMPAMSGVPWQAMEGYSDDNPIHLYGETAERFRDLLTVFYALPHQLQEYNTPDGNVDRLLTICEMTNKYHFASTESWAVDALYNVVSGLHGPPQQQRHPSHCSSAWMKRLLEVALLCGHEKLRTLVATRWVARILTRDLRPIHALEIAARSGEETLAGYAYYTQLLEMGPSFDPGVVEDGKQYARPRISPALAAAGVVVAAPNSEPRIGTPAVLTREQKARLLAGHWSLTRLWERLRTTVPPFERPDGCTYHQHGCLSTWAQTWREVGLTDKTLQFEVADVLGRLGAMEEQLAMHVDLSNSLSPQCKRAALLAVRATVTEVKEGLAGHFRDLTADVRPGMPCEDTGEA</sequence>
<gene>
    <name evidence="3" type="ORF">TRAPUB_8276</name>
</gene>
<dbReference type="Gene3D" id="3.30.710.10">
    <property type="entry name" value="Potassium Channel Kv1.1, Chain A"/>
    <property type="match status" value="1"/>
</dbReference>
<evidence type="ECO:0000313" key="4">
    <source>
        <dbReference type="Proteomes" id="UP000184267"/>
    </source>
</evidence>
<dbReference type="PROSITE" id="PS50097">
    <property type="entry name" value="BTB"/>
    <property type="match status" value="1"/>
</dbReference>
<feature type="compositionally biased region" description="Low complexity" evidence="1">
    <location>
        <begin position="43"/>
        <end position="69"/>
    </location>
</feature>
<feature type="domain" description="BTB" evidence="2">
    <location>
        <begin position="202"/>
        <end position="279"/>
    </location>
</feature>
<protein>
    <recommendedName>
        <fullName evidence="2">BTB domain-containing protein</fullName>
    </recommendedName>
</protein>
<proteinExistence type="predicted"/>